<sequence length="191" mass="20881">MKGRSGEVMRLRPIGGSSQPAKPDPKSETDEEAVPPAARETPPWSGTLGLAFRAGERMRAESARLKELELRTRDLHRAFMQERHSAMARLHEIRARAEAADMRVSAAEKEVEQVGASVVDATARLAATEERVRDARERIRDAEHWLRRIHNAIEATPFTGPSSAPFSEPDDDVTGAPEAPKASSARAALSA</sequence>
<protein>
    <recommendedName>
        <fullName evidence="4">Cellulose-binding protein</fullName>
    </recommendedName>
</protein>
<accession>A0AAU7JA40</accession>
<evidence type="ECO:0008006" key="4">
    <source>
        <dbReference type="Google" id="ProtNLM"/>
    </source>
</evidence>
<feature type="coiled-coil region" evidence="1">
    <location>
        <begin position="90"/>
        <end position="138"/>
    </location>
</feature>
<evidence type="ECO:0000256" key="1">
    <source>
        <dbReference type="SAM" id="Coils"/>
    </source>
</evidence>
<dbReference type="EMBL" id="CP157484">
    <property type="protein sequence ID" value="XBO37151.1"/>
    <property type="molecule type" value="Genomic_DNA"/>
</dbReference>
<organism evidence="3">
    <name type="scientific">Alsobacter sp. KACC 23698</name>
    <dbReference type="NCBI Taxonomy" id="3149229"/>
    <lineage>
        <taxon>Bacteria</taxon>
        <taxon>Pseudomonadati</taxon>
        <taxon>Pseudomonadota</taxon>
        <taxon>Alphaproteobacteria</taxon>
        <taxon>Hyphomicrobiales</taxon>
        <taxon>Alsobacteraceae</taxon>
        <taxon>Alsobacter</taxon>
    </lineage>
</organism>
<feature type="compositionally biased region" description="Basic and acidic residues" evidence="2">
    <location>
        <begin position="1"/>
        <end position="10"/>
    </location>
</feature>
<name>A0AAU7JA40_9HYPH</name>
<evidence type="ECO:0000313" key="3">
    <source>
        <dbReference type="EMBL" id="XBO37151.1"/>
    </source>
</evidence>
<feature type="region of interest" description="Disordered" evidence="2">
    <location>
        <begin position="1"/>
        <end position="48"/>
    </location>
</feature>
<gene>
    <name evidence="3" type="ORF">ABEG18_15575</name>
</gene>
<feature type="region of interest" description="Disordered" evidence="2">
    <location>
        <begin position="156"/>
        <end position="191"/>
    </location>
</feature>
<reference evidence="3" key="1">
    <citation type="submission" date="2024-05" db="EMBL/GenBank/DDBJ databases">
        <authorList>
            <person name="Kim S."/>
            <person name="Heo J."/>
            <person name="Choi H."/>
            <person name="Choi Y."/>
            <person name="Kwon S.-W."/>
            <person name="Kim Y."/>
        </authorList>
    </citation>
    <scope>NUCLEOTIDE SEQUENCE</scope>
    <source>
        <strain evidence="3">KACC 23698</strain>
    </source>
</reference>
<dbReference type="Gene3D" id="1.20.5.340">
    <property type="match status" value="1"/>
</dbReference>
<keyword evidence="1" id="KW-0175">Coiled coil</keyword>
<evidence type="ECO:0000256" key="2">
    <source>
        <dbReference type="SAM" id="MobiDB-lite"/>
    </source>
</evidence>
<proteinExistence type="predicted"/>
<dbReference type="SUPFAM" id="SSF144284">
    <property type="entry name" value="Sec2 N-terminal region"/>
    <property type="match status" value="1"/>
</dbReference>
<dbReference type="RefSeq" id="WP_406853970.1">
    <property type="nucleotide sequence ID" value="NZ_CP157484.1"/>
</dbReference>
<dbReference type="AlphaFoldDB" id="A0AAU7JA40"/>